<proteinExistence type="predicted"/>
<evidence type="ECO:0000313" key="2">
    <source>
        <dbReference type="EMBL" id="KAJ8897409.1"/>
    </source>
</evidence>
<feature type="compositionally biased region" description="Basic and acidic residues" evidence="1">
    <location>
        <begin position="547"/>
        <end position="556"/>
    </location>
</feature>
<dbReference type="Proteomes" id="UP001159363">
    <property type="component" value="Chromosome 1"/>
</dbReference>
<dbReference type="EMBL" id="JARBHB010000001">
    <property type="protein sequence ID" value="KAJ8897409.1"/>
    <property type="molecule type" value="Genomic_DNA"/>
</dbReference>
<reference evidence="2 3" key="1">
    <citation type="submission" date="2023-02" db="EMBL/GenBank/DDBJ databases">
        <title>LHISI_Scaffold_Assembly.</title>
        <authorList>
            <person name="Stuart O.P."/>
            <person name="Cleave R."/>
            <person name="Magrath M.J.L."/>
            <person name="Mikheyev A.S."/>
        </authorList>
    </citation>
    <scope>NUCLEOTIDE SEQUENCE [LARGE SCALE GENOMIC DNA]</scope>
    <source>
        <strain evidence="2">Daus_M_001</strain>
        <tissue evidence="2">Leg muscle</tissue>
    </source>
</reference>
<keyword evidence="3" id="KW-1185">Reference proteome</keyword>
<gene>
    <name evidence="2" type="ORF">PR048_002755</name>
</gene>
<sequence length="619" mass="68669">MTALDCTRCALTRVPCAPDRLRVESSAVVSLKFQLSFVLVNVPRGHTSWRRHVTGGAGTALSDETRTSESSPWTGGKRDCGIPPEVTRVHRRRNATRRYPGKKLGGTSPSQNGVPWQVFPRNPFAGTLTNVRIEYEEGGGGSTKTLLPAHEHEPLIVDCGFNVMSLVVGVSVTGTAAGRRGIKDLKAVTISFSPVSSLTWALYAASFHCTYRQLYEHFASSLHDKIDVKHAYTEVDLAIGSQFIRHALDDSEPIAEWEGNNLLIPYSQLHTAVGATVAERLARSPPIKANRVQMPDDAVGRRIFSGISRFPCPFIPASLHIHFITLIGPLYIAVRSRLNLLTHSLHTALHHTSQAFRDNEWLNQLIVYDTTPHLDAETVLKTTFHCWVGMLITLGWSGAGMQGRGKTGVHRENPRGFVQHDKPLVPFTCSECPLPYINIIPNVVTASSLVISRHNAAYSQSNPAFIYKFDSPSTRVFLGWGWRDTARPTRRVMPLLLSMERWSPTSSRTMLPGEGGFRSNGMPPNRSYQTPKAGEVKSSSVASMQREGWRRTKMAETSEKPLCRSCPRPMTHSPYTSQEHVFKGMLCPRSPPSNTEFVFALSKGQEPRTLVSIQHYKSV</sequence>
<organism evidence="2 3">
    <name type="scientific">Dryococelus australis</name>
    <dbReference type="NCBI Taxonomy" id="614101"/>
    <lineage>
        <taxon>Eukaryota</taxon>
        <taxon>Metazoa</taxon>
        <taxon>Ecdysozoa</taxon>
        <taxon>Arthropoda</taxon>
        <taxon>Hexapoda</taxon>
        <taxon>Insecta</taxon>
        <taxon>Pterygota</taxon>
        <taxon>Neoptera</taxon>
        <taxon>Polyneoptera</taxon>
        <taxon>Phasmatodea</taxon>
        <taxon>Verophasmatodea</taxon>
        <taxon>Anareolatae</taxon>
        <taxon>Phasmatidae</taxon>
        <taxon>Eurycanthinae</taxon>
        <taxon>Dryococelus</taxon>
    </lineage>
</organism>
<protein>
    <submittedName>
        <fullName evidence="2">Uncharacterized protein</fullName>
    </submittedName>
</protein>
<evidence type="ECO:0000256" key="1">
    <source>
        <dbReference type="SAM" id="MobiDB-lite"/>
    </source>
</evidence>
<comment type="caution">
    <text evidence="2">The sequence shown here is derived from an EMBL/GenBank/DDBJ whole genome shotgun (WGS) entry which is preliminary data.</text>
</comment>
<feature type="compositionally biased region" description="Basic residues" evidence="1">
    <location>
        <begin position="89"/>
        <end position="101"/>
    </location>
</feature>
<feature type="region of interest" description="Disordered" evidence="1">
    <location>
        <begin position="54"/>
        <end position="116"/>
    </location>
</feature>
<accession>A0ABQ9IL47</accession>
<feature type="region of interest" description="Disordered" evidence="1">
    <location>
        <begin position="506"/>
        <end position="556"/>
    </location>
</feature>
<name>A0ABQ9IL47_9NEOP</name>
<evidence type="ECO:0000313" key="3">
    <source>
        <dbReference type="Proteomes" id="UP001159363"/>
    </source>
</evidence>